<organism evidence="1">
    <name type="scientific">Marinobacter nauticus</name>
    <name type="common">Marinobacter hydrocarbonoclasticus</name>
    <name type="synonym">Marinobacter aquaeolei</name>
    <dbReference type="NCBI Taxonomy" id="2743"/>
    <lineage>
        <taxon>Bacteria</taxon>
        <taxon>Pseudomonadati</taxon>
        <taxon>Pseudomonadota</taxon>
        <taxon>Gammaproteobacteria</taxon>
        <taxon>Pseudomonadales</taxon>
        <taxon>Marinobacteraceae</taxon>
        <taxon>Marinobacter</taxon>
    </lineage>
</organism>
<reference evidence="1" key="1">
    <citation type="submission" date="2019-03" db="EMBL/GenBank/DDBJ databases">
        <title>Whole genome analysis of nitrate-reducing bacteria Marinobacter hydrocarbonoclasticus YB03.</title>
        <authorList>
            <person name="Azam A.H."/>
            <person name="Yuk S.R."/>
            <person name="Kamarisima K."/>
            <person name="Miyanaga K."/>
            <person name="Tanji Y."/>
        </authorList>
    </citation>
    <scope>NUCLEOTIDE SEQUENCE</scope>
    <source>
        <strain evidence="1">YB03</strain>
    </source>
</reference>
<evidence type="ECO:0000313" key="1">
    <source>
        <dbReference type="EMBL" id="BBJ05126.1"/>
    </source>
</evidence>
<gene>
    <name evidence="1" type="ORF">YBY_29750</name>
</gene>
<name>A0A455W6N9_MARNT</name>
<accession>A0A455W6N9</accession>
<protein>
    <submittedName>
        <fullName evidence="1">Uncharacterized protein</fullName>
    </submittedName>
</protein>
<dbReference type="EMBL" id="AP019537">
    <property type="protein sequence ID" value="BBJ05126.1"/>
    <property type="molecule type" value="Genomic_DNA"/>
</dbReference>
<sequence length="85" mass="9779">MERLVSGQSGRAKIGPIEFELGKLAEDGRQAIDHLNRVHLIVAESRLLELEITQSHFSHSFSEEQNRKLSELIEDLKENVQKQRD</sequence>
<proteinExistence type="predicted"/>
<dbReference type="AlphaFoldDB" id="A0A455W6N9"/>